<dbReference type="Pfam" id="PF02992">
    <property type="entry name" value="Transposase_21"/>
    <property type="match status" value="1"/>
</dbReference>
<dbReference type="PANTHER" id="PTHR46579">
    <property type="entry name" value="F5/8 TYPE C DOMAIN-CONTAINING PROTEIN-RELATED"/>
    <property type="match status" value="1"/>
</dbReference>
<sequence>MPRCFCLSHGCSGESLTQRLYAKHQREDKTRRVDEALLRAERACQGQDDAISDYIGSLTLSDGVTGGVEDAAAGRIWCRSEGRHQPAVNPSLADGPLDILCQIEHDLSALLAATRPQMAHLNGPSSAEHLFPLKAAMSQARGIQDRLAAVHKLNASHTRWTEGLKMFAMKSNTSLTYENDRHHHRILPGVHAIVQACIFTMVAFQVILHTSRRGCHFLLEMMRYIIQLTIMRSGALLSAHDAALLADIPMDPASVLRKFHLESVETVYAVCPNAKCHKTYAPKFSGKSPIPVYPKHCEHRRYRNVAACGTRLTRPRSFGQKVVEVPIKRFVSFSFKDYVGNLVSRPGYEDLLDDHCGKSLDLMSDIGDGDFLRDFKGPDGTTFGSTSEEGRYAFSLCVDFFNPFSNRQAGQKYSVGIVSVACLNLPPSLRYKPENMFLAGIIPGPNEPPTDTINHYLCPLVDDLVDFWDPGIWYTKTHDHPDGRLIRCALALVVCDLPAARKTAGYAAASHEHFCSLCHCTRSHHGYGNIETDTWVRRTNKECRMDAEAYHQAADEGIMLDQFNKTGIRWSELTRLLYFDMVRCVVIDSMHNLFLGLVKEHFTAILGIGKKAPAEKPVLAVTFKLIPGSYSDKAAKGIETIRTWLEEPVAVRFPCRDLGLKRLMRFNLEALTFVCRELGCLPSQAKPTKEHFAGRILDWRYQQNEIYDAGADSATKLGSVISVKELTKIRNNVGQISTPSWVASVPANLGSAAHGKLKADQWRALGTIHLPLALISMWFGDVSIEDSVRARRCRSILDVTMELVSAVIVGTSRSVTRRNANQYHHHMVRYLSGVKQLFPSYRLHPNHHLALHLDEFLLRFGPVHGWWTFPFERMIGAVQRMPHNGKAGVLETTIGNSYTRSANLRALILKPGCPEVIRHSKAIFGKLIGSFSGNLPSTGMPSAEDEDDGPDADGLNQDCYLDLSDDLCQAFRKSHIDCPSQGRYIPSLSFMGVTYSTSSKHHGNSCVLIARANQKIVPAQIEHIVKVLRGDTFAVYLAVRPFKPMPPGFHRDPFMAYPCLQAELWDAELGDAEIILPSQVACHFACLPTTINQKQMAVCLSLSRNFLIEGQAAGAVQDQAPYMDL</sequence>
<accession>A0A409WSR0</accession>
<dbReference type="OrthoDB" id="3269001at2759"/>
<evidence type="ECO:0000313" key="2">
    <source>
        <dbReference type="Proteomes" id="UP000284706"/>
    </source>
</evidence>
<evidence type="ECO:0008006" key="3">
    <source>
        <dbReference type="Google" id="ProtNLM"/>
    </source>
</evidence>
<reference evidence="1 2" key="1">
    <citation type="journal article" date="2018" name="Evol. Lett.">
        <title>Horizontal gene cluster transfer increased hallucinogenic mushroom diversity.</title>
        <authorList>
            <person name="Reynolds H.T."/>
            <person name="Vijayakumar V."/>
            <person name="Gluck-Thaler E."/>
            <person name="Korotkin H.B."/>
            <person name="Matheny P.B."/>
            <person name="Slot J.C."/>
        </authorList>
    </citation>
    <scope>NUCLEOTIDE SEQUENCE [LARGE SCALE GENOMIC DNA]</scope>
    <source>
        <strain evidence="1 2">SRW20</strain>
    </source>
</reference>
<dbReference type="InterPro" id="IPR004242">
    <property type="entry name" value="Transposase_21"/>
</dbReference>
<dbReference type="Proteomes" id="UP000284706">
    <property type="component" value="Unassembled WGS sequence"/>
</dbReference>
<keyword evidence="2" id="KW-1185">Reference proteome</keyword>
<evidence type="ECO:0000313" key="1">
    <source>
        <dbReference type="EMBL" id="PPQ81527.1"/>
    </source>
</evidence>
<protein>
    <recommendedName>
        <fullName evidence="3">DUF4218 domain-containing protein</fullName>
    </recommendedName>
</protein>
<dbReference type="PANTHER" id="PTHR46579:SF1">
    <property type="entry name" value="F5_8 TYPE C DOMAIN-CONTAINING PROTEIN"/>
    <property type="match status" value="1"/>
</dbReference>
<proteinExistence type="predicted"/>
<name>A0A409WSR0_9AGAR</name>
<dbReference type="STRING" id="231916.A0A409WSR0"/>
<organism evidence="1 2">
    <name type="scientific">Gymnopilus dilepis</name>
    <dbReference type="NCBI Taxonomy" id="231916"/>
    <lineage>
        <taxon>Eukaryota</taxon>
        <taxon>Fungi</taxon>
        <taxon>Dikarya</taxon>
        <taxon>Basidiomycota</taxon>
        <taxon>Agaricomycotina</taxon>
        <taxon>Agaricomycetes</taxon>
        <taxon>Agaricomycetidae</taxon>
        <taxon>Agaricales</taxon>
        <taxon>Agaricineae</taxon>
        <taxon>Hymenogastraceae</taxon>
        <taxon>Gymnopilus</taxon>
    </lineage>
</organism>
<gene>
    <name evidence="1" type="ORF">CVT26_011045</name>
</gene>
<comment type="caution">
    <text evidence="1">The sequence shown here is derived from an EMBL/GenBank/DDBJ whole genome shotgun (WGS) entry which is preliminary data.</text>
</comment>
<dbReference type="AlphaFoldDB" id="A0A409WSR0"/>
<dbReference type="EMBL" id="NHYE01004857">
    <property type="protein sequence ID" value="PPQ81527.1"/>
    <property type="molecule type" value="Genomic_DNA"/>
</dbReference>
<dbReference type="InParanoid" id="A0A409WSR0"/>